<organism evidence="8 9">
    <name type="scientific">Lophium mytilinum</name>
    <dbReference type="NCBI Taxonomy" id="390894"/>
    <lineage>
        <taxon>Eukaryota</taxon>
        <taxon>Fungi</taxon>
        <taxon>Dikarya</taxon>
        <taxon>Ascomycota</taxon>
        <taxon>Pezizomycotina</taxon>
        <taxon>Dothideomycetes</taxon>
        <taxon>Pleosporomycetidae</taxon>
        <taxon>Mytilinidiales</taxon>
        <taxon>Mytilinidiaceae</taxon>
        <taxon>Lophium</taxon>
    </lineage>
</organism>
<evidence type="ECO:0000256" key="4">
    <source>
        <dbReference type="ARBA" id="ARBA00023242"/>
    </source>
</evidence>
<feature type="compositionally biased region" description="Low complexity" evidence="6">
    <location>
        <begin position="78"/>
        <end position="91"/>
    </location>
</feature>
<feature type="domain" description="Nucleoporin Nup54 alpha-helical" evidence="7">
    <location>
        <begin position="197"/>
        <end position="332"/>
    </location>
</feature>
<keyword evidence="3" id="KW-0653">Protein transport</keyword>
<dbReference type="Proteomes" id="UP000799750">
    <property type="component" value="Unassembled WGS sequence"/>
</dbReference>
<dbReference type="Pfam" id="PF13874">
    <property type="entry name" value="Nup54"/>
    <property type="match status" value="1"/>
</dbReference>
<dbReference type="GO" id="GO:0006607">
    <property type="term" value="P:NLS-bearing protein import into nucleus"/>
    <property type="evidence" value="ECO:0007669"/>
    <property type="project" value="TreeGrafter"/>
</dbReference>
<accession>A0A6A6QGJ9</accession>
<evidence type="ECO:0000256" key="3">
    <source>
        <dbReference type="ARBA" id="ARBA00023132"/>
    </source>
</evidence>
<reference evidence="8" key="1">
    <citation type="journal article" date="2020" name="Stud. Mycol.">
        <title>101 Dothideomycetes genomes: a test case for predicting lifestyles and emergence of pathogens.</title>
        <authorList>
            <person name="Haridas S."/>
            <person name="Albert R."/>
            <person name="Binder M."/>
            <person name="Bloem J."/>
            <person name="Labutti K."/>
            <person name="Salamov A."/>
            <person name="Andreopoulos B."/>
            <person name="Baker S."/>
            <person name="Barry K."/>
            <person name="Bills G."/>
            <person name="Bluhm B."/>
            <person name="Cannon C."/>
            <person name="Castanera R."/>
            <person name="Culley D."/>
            <person name="Daum C."/>
            <person name="Ezra D."/>
            <person name="Gonzalez J."/>
            <person name="Henrissat B."/>
            <person name="Kuo A."/>
            <person name="Liang C."/>
            <person name="Lipzen A."/>
            <person name="Lutzoni F."/>
            <person name="Magnuson J."/>
            <person name="Mondo S."/>
            <person name="Nolan M."/>
            <person name="Ohm R."/>
            <person name="Pangilinan J."/>
            <person name="Park H.-J."/>
            <person name="Ramirez L."/>
            <person name="Alfaro M."/>
            <person name="Sun H."/>
            <person name="Tritt A."/>
            <person name="Yoshinaga Y."/>
            <person name="Zwiers L.-H."/>
            <person name="Turgeon B."/>
            <person name="Goodwin S."/>
            <person name="Spatafora J."/>
            <person name="Crous P."/>
            <person name="Grigoriev I."/>
        </authorList>
    </citation>
    <scope>NUCLEOTIDE SEQUENCE</scope>
    <source>
        <strain evidence="8">CBS 269.34</strain>
    </source>
</reference>
<dbReference type="PANTHER" id="PTHR13000:SF0">
    <property type="entry name" value="NUCLEOPORIN P54"/>
    <property type="match status" value="1"/>
</dbReference>
<dbReference type="GO" id="GO:0044613">
    <property type="term" value="C:nuclear pore central transport channel"/>
    <property type="evidence" value="ECO:0007669"/>
    <property type="project" value="TreeGrafter"/>
</dbReference>
<keyword evidence="3" id="KW-0906">Nuclear pore complex</keyword>
<keyword evidence="2" id="KW-0813">Transport</keyword>
<feature type="compositionally biased region" description="Low complexity" evidence="6">
    <location>
        <begin position="98"/>
        <end position="119"/>
    </location>
</feature>
<comment type="subcellular location">
    <subcellularLocation>
        <location evidence="1">Nucleus</location>
        <location evidence="1">Nuclear pore complex</location>
    </subcellularLocation>
</comment>
<feature type="compositionally biased region" description="Low complexity" evidence="6">
    <location>
        <begin position="126"/>
        <end position="137"/>
    </location>
</feature>
<dbReference type="Pfam" id="PF13634">
    <property type="entry name" value="Nucleoporin_FG"/>
    <property type="match status" value="1"/>
</dbReference>
<keyword evidence="5" id="KW-0175">Coiled coil</keyword>
<feature type="compositionally biased region" description="Polar residues" evidence="6">
    <location>
        <begin position="27"/>
        <end position="37"/>
    </location>
</feature>
<sequence length="407" mass="44705">MFQQSQPQKFGTLLGSTTAPPGGLFGASTQQPQQSAPTGGLFGASTQQQAVPTGSLFGGTAQQPQQRQTGSLFGGTLAGTAAGGAPAPAGSLFGGTQLGASQQQQQQQQPQQSLFGGLLPQPPPQAQQSQPSGLPPLRASALGVSLDKPAGPREKPTLEQIALLYRKWDANDAACAFEGYTYNRVEKEEVIKYTPTQDEDPVKWEEALANRPNAETAPFLLRGFQAIHIRIQIQDNAVNLLTKKLHEINNHLKFLMQNHDLKFQVRCNEARNRHNAFTQRVVKLAAKVQILRNRGYAMDSTEEELRKKLQELEKKAFDPILGGRQEEIWARMSAARARAQILQSESEKLGQATQTQDGSVLNEADQKQLRQLLEGYDSQLAHLKKEIDGIRKDYEEWEVAQKPAPAK</sequence>
<dbReference type="GO" id="GO:0017056">
    <property type="term" value="F:structural constituent of nuclear pore"/>
    <property type="evidence" value="ECO:0007669"/>
    <property type="project" value="TreeGrafter"/>
</dbReference>
<evidence type="ECO:0000313" key="9">
    <source>
        <dbReference type="Proteomes" id="UP000799750"/>
    </source>
</evidence>
<dbReference type="EMBL" id="MU004195">
    <property type="protein sequence ID" value="KAF2491535.1"/>
    <property type="molecule type" value="Genomic_DNA"/>
</dbReference>
<dbReference type="GO" id="GO:0036228">
    <property type="term" value="P:protein localization to nuclear inner membrane"/>
    <property type="evidence" value="ECO:0007669"/>
    <property type="project" value="TreeGrafter"/>
</dbReference>
<dbReference type="GO" id="GO:0006999">
    <property type="term" value="P:nuclear pore organization"/>
    <property type="evidence" value="ECO:0007669"/>
    <property type="project" value="TreeGrafter"/>
</dbReference>
<dbReference type="InterPro" id="IPR025712">
    <property type="entry name" value="Nup54_alpha-helical_dom"/>
</dbReference>
<proteinExistence type="predicted"/>
<keyword evidence="4" id="KW-0539">Nucleus</keyword>
<dbReference type="Gene3D" id="1.20.5.490">
    <property type="entry name" value="Single helix bin"/>
    <property type="match status" value="1"/>
</dbReference>
<evidence type="ECO:0000256" key="2">
    <source>
        <dbReference type="ARBA" id="ARBA00022448"/>
    </source>
</evidence>
<dbReference type="Gene3D" id="1.20.5.3600">
    <property type="match status" value="1"/>
</dbReference>
<evidence type="ECO:0000256" key="5">
    <source>
        <dbReference type="SAM" id="Coils"/>
    </source>
</evidence>
<evidence type="ECO:0000313" key="8">
    <source>
        <dbReference type="EMBL" id="KAF2491535.1"/>
    </source>
</evidence>
<evidence type="ECO:0000259" key="7">
    <source>
        <dbReference type="Pfam" id="PF13874"/>
    </source>
</evidence>
<feature type="compositionally biased region" description="Polar residues" evidence="6">
    <location>
        <begin position="1"/>
        <end position="19"/>
    </location>
</feature>
<dbReference type="InterPro" id="IPR024864">
    <property type="entry name" value="Nup54/Nup57/Nup44"/>
</dbReference>
<keyword evidence="3" id="KW-0509">mRNA transport</keyword>
<dbReference type="AlphaFoldDB" id="A0A6A6QGJ9"/>
<dbReference type="PANTHER" id="PTHR13000">
    <property type="entry name" value="NUCLEOPORIN P54"/>
    <property type="match status" value="1"/>
</dbReference>
<evidence type="ECO:0000256" key="6">
    <source>
        <dbReference type="SAM" id="MobiDB-lite"/>
    </source>
</evidence>
<keyword evidence="9" id="KW-1185">Reference proteome</keyword>
<protein>
    <recommendedName>
        <fullName evidence="7">Nucleoporin Nup54 alpha-helical domain-containing protein</fullName>
    </recommendedName>
</protein>
<dbReference type="Pfam" id="PF18570">
    <property type="entry name" value="Nup54_57_C"/>
    <property type="match status" value="1"/>
</dbReference>
<feature type="coiled-coil region" evidence="5">
    <location>
        <begin position="366"/>
        <end position="400"/>
    </location>
</feature>
<name>A0A6A6QGJ9_9PEZI</name>
<dbReference type="InterPro" id="IPR025574">
    <property type="entry name" value="Nucleoporin_FG_rpt"/>
</dbReference>
<evidence type="ECO:0000256" key="1">
    <source>
        <dbReference type="ARBA" id="ARBA00004567"/>
    </source>
</evidence>
<dbReference type="OrthoDB" id="6162375at2759"/>
<feature type="region of interest" description="Disordered" evidence="6">
    <location>
        <begin position="1"/>
        <end position="153"/>
    </location>
</feature>
<keyword evidence="3" id="KW-0811">Translocation</keyword>
<gene>
    <name evidence="8" type="ORF">BU16DRAFT_468607</name>
</gene>